<protein>
    <submittedName>
        <fullName evidence="2">Uncharacterized protein</fullName>
    </submittedName>
</protein>
<evidence type="ECO:0000313" key="2">
    <source>
        <dbReference type="EMBL" id="GBN07428.1"/>
    </source>
</evidence>
<organism evidence="2 3">
    <name type="scientific">Araneus ventricosus</name>
    <name type="common">Orbweaver spider</name>
    <name type="synonym">Epeira ventricosa</name>
    <dbReference type="NCBI Taxonomy" id="182803"/>
    <lineage>
        <taxon>Eukaryota</taxon>
        <taxon>Metazoa</taxon>
        <taxon>Ecdysozoa</taxon>
        <taxon>Arthropoda</taxon>
        <taxon>Chelicerata</taxon>
        <taxon>Arachnida</taxon>
        <taxon>Araneae</taxon>
        <taxon>Araneomorphae</taxon>
        <taxon>Entelegynae</taxon>
        <taxon>Araneoidea</taxon>
        <taxon>Araneidae</taxon>
        <taxon>Araneus</taxon>
    </lineage>
</organism>
<gene>
    <name evidence="2" type="ORF">AVEN_249083_1</name>
</gene>
<dbReference type="Proteomes" id="UP000499080">
    <property type="component" value="Unassembled WGS sequence"/>
</dbReference>
<keyword evidence="3" id="KW-1185">Reference proteome</keyword>
<evidence type="ECO:0000313" key="3">
    <source>
        <dbReference type="Proteomes" id="UP000499080"/>
    </source>
</evidence>
<accession>A0A4Y2KYP1</accession>
<feature type="region of interest" description="Disordered" evidence="1">
    <location>
        <begin position="1"/>
        <end position="27"/>
    </location>
</feature>
<dbReference type="AlphaFoldDB" id="A0A4Y2KYP1"/>
<name>A0A4Y2KYP1_ARAVE</name>
<sequence>MAMNSEQGHIGERLIGGQNNQARRNKQSTNDCNMAMRAFFSNGEMSSNFHRLTSMACQLGLGEDNLNIPSMPNSSNNKTDFSLERGPIDGMPAYKFPKLDVFEDIQSEPKIQNDPSKFVTVLLLLLNDRKHSVTLPHRARRSGVV</sequence>
<dbReference type="EMBL" id="BGPR01005158">
    <property type="protein sequence ID" value="GBN07428.1"/>
    <property type="molecule type" value="Genomic_DNA"/>
</dbReference>
<feature type="compositionally biased region" description="Polar residues" evidence="1">
    <location>
        <begin position="17"/>
        <end position="27"/>
    </location>
</feature>
<comment type="caution">
    <text evidence="2">The sequence shown here is derived from an EMBL/GenBank/DDBJ whole genome shotgun (WGS) entry which is preliminary data.</text>
</comment>
<reference evidence="2 3" key="1">
    <citation type="journal article" date="2019" name="Sci. Rep.">
        <title>Orb-weaving spider Araneus ventricosus genome elucidates the spidroin gene catalogue.</title>
        <authorList>
            <person name="Kono N."/>
            <person name="Nakamura H."/>
            <person name="Ohtoshi R."/>
            <person name="Moran D.A.P."/>
            <person name="Shinohara A."/>
            <person name="Yoshida Y."/>
            <person name="Fujiwara M."/>
            <person name="Mori M."/>
            <person name="Tomita M."/>
            <person name="Arakawa K."/>
        </authorList>
    </citation>
    <scope>NUCLEOTIDE SEQUENCE [LARGE SCALE GENOMIC DNA]</scope>
</reference>
<proteinExistence type="predicted"/>
<evidence type="ECO:0000256" key="1">
    <source>
        <dbReference type="SAM" id="MobiDB-lite"/>
    </source>
</evidence>